<sequence length="111" mass="12821">MKDGCNRTCIDYRRLNKLIVFDSHSRILPADVFQGMENDRYFSYINSSKVVRQEDMPKTAFATIHPACELPRVQFGMMISVSTHTHTVKMLMRGMNHVLGHEDELLVYTPS</sequence>
<reference evidence="1 2" key="1">
    <citation type="journal article" date="2021" name="Elife">
        <title>Chloroplast acquisition without the gene transfer in kleptoplastic sea slugs, Plakobranchus ocellatus.</title>
        <authorList>
            <person name="Maeda T."/>
            <person name="Takahashi S."/>
            <person name="Yoshida T."/>
            <person name="Shimamura S."/>
            <person name="Takaki Y."/>
            <person name="Nagai Y."/>
            <person name="Toyoda A."/>
            <person name="Suzuki Y."/>
            <person name="Arimoto A."/>
            <person name="Ishii H."/>
            <person name="Satoh N."/>
            <person name="Nishiyama T."/>
            <person name="Hasebe M."/>
            <person name="Maruyama T."/>
            <person name="Minagawa J."/>
            <person name="Obokata J."/>
            <person name="Shigenobu S."/>
        </authorList>
    </citation>
    <scope>NUCLEOTIDE SEQUENCE [LARGE SCALE GENOMIC DNA]</scope>
</reference>
<organism evidence="1 2">
    <name type="scientific">Plakobranchus ocellatus</name>
    <dbReference type="NCBI Taxonomy" id="259542"/>
    <lineage>
        <taxon>Eukaryota</taxon>
        <taxon>Metazoa</taxon>
        <taxon>Spiralia</taxon>
        <taxon>Lophotrochozoa</taxon>
        <taxon>Mollusca</taxon>
        <taxon>Gastropoda</taxon>
        <taxon>Heterobranchia</taxon>
        <taxon>Euthyneura</taxon>
        <taxon>Panpulmonata</taxon>
        <taxon>Sacoglossa</taxon>
        <taxon>Placobranchoidea</taxon>
        <taxon>Plakobranchidae</taxon>
        <taxon>Plakobranchus</taxon>
    </lineage>
</organism>
<comment type="caution">
    <text evidence="1">The sequence shown here is derived from an EMBL/GenBank/DDBJ whole genome shotgun (WGS) entry which is preliminary data.</text>
</comment>
<dbReference type="Proteomes" id="UP000735302">
    <property type="component" value="Unassembled WGS sequence"/>
</dbReference>
<accession>A0AAV3YE80</accession>
<dbReference type="EMBL" id="BLXT01000825">
    <property type="protein sequence ID" value="GFN80451.1"/>
    <property type="molecule type" value="Genomic_DNA"/>
</dbReference>
<keyword evidence="2" id="KW-1185">Reference proteome</keyword>
<dbReference type="InterPro" id="IPR043128">
    <property type="entry name" value="Rev_trsase/Diguanyl_cyclase"/>
</dbReference>
<dbReference type="InterPro" id="IPR043502">
    <property type="entry name" value="DNA/RNA_pol_sf"/>
</dbReference>
<dbReference type="SUPFAM" id="SSF56672">
    <property type="entry name" value="DNA/RNA polymerases"/>
    <property type="match status" value="1"/>
</dbReference>
<dbReference type="Gene3D" id="3.10.10.10">
    <property type="entry name" value="HIV Type 1 Reverse Transcriptase, subunit A, domain 1"/>
    <property type="match status" value="1"/>
</dbReference>
<dbReference type="Gene3D" id="3.30.70.270">
    <property type="match status" value="1"/>
</dbReference>
<dbReference type="AlphaFoldDB" id="A0AAV3YE80"/>
<protein>
    <submittedName>
        <fullName evidence="1">Zinc finger protein</fullName>
    </submittedName>
</protein>
<gene>
    <name evidence="1" type="ORF">PoB_000695700</name>
</gene>
<evidence type="ECO:0000313" key="1">
    <source>
        <dbReference type="EMBL" id="GFN80451.1"/>
    </source>
</evidence>
<proteinExistence type="predicted"/>
<evidence type="ECO:0000313" key="2">
    <source>
        <dbReference type="Proteomes" id="UP000735302"/>
    </source>
</evidence>
<name>A0AAV3YE80_9GAST</name>